<keyword evidence="2" id="KW-0813">Transport</keyword>
<feature type="transmembrane region" description="Helical" evidence="11">
    <location>
        <begin position="42"/>
        <end position="60"/>
    </location>
</feature>
<evidence type="ECO:0000313" key="15">
    <source>
        <dbReference type="Proteomes" id="UP000221011"/>
    </source>
</evidence>
<evidence type="ECO:0000259" key="12">
    <source>
        <dbReference type="PROSITE" id="PS50893"/>
    </source>
</evidence>
<keyword evidence="3" id="KW-1003">Cell membrane</keyword>
<keyword evidence="8 11" id="KW-1133">Transmembrane helix</keyword>
<name>A0A291QMY8_9ACTN</name>
<dbReference type="InterPro" id="IPR003439">
    <property type="entry name" value="ABC_transporter-like_ATP-bd"/>
</dbReference>
<evidence type="ECO:0000256" key="5">
    <source>
        <dbReference type="ARBA" id="ARBA00022692"/>
    </source>
</evidence>
<proteinExistence type="inferred from homology"/>
<evidence type="ECO:0000259" key="13">
    <source>
        <dbReference type="PROSITE" id="PS50929"/>
    </source>
</evidence>
<evidence type="ECO:0000256" key="10">
    <source>
        <dbReference type="ARBA" id="ARBA00023455"/>
    </source>
</evidence>
<dbReference type="CDD" id="cd18551">
    <property type="entry name" value="ABC_6TM_LmrA_like"/>
    <property type="match status" value="1"/>
</dbReference>
<dbReference type="GO" id="GO:0015421">
    <property type="term" value="F:ABC-type oligopeptide transporter activity"/>
    <property type="evidence" value="ECO:0007669"/>
    <property type="project" value="TreeGrafter"/>
</dbReference>
<dbReference type="GO" id="GO:0005886">
    <property type="term" value="C:plasma membrane"/>
    <property type="evidence" value="ECO:0007669"/>
    <property type="project" value="UniProtKB-SubCell"/>
</dbReference>
<dbReference type="AlphaFoldDB" id="A0A291QMY8"/>
<dbReference type="Pfam" id="PF00005">
    <property type="entry name" value="ABC_tran"/>
    <property type="match status" value="1"/>
</dbReference>
<dbReference type="Gene3D" id="1.20.1560.10">
    <property type="entry name" value="ABC transporter type 1, transmembrane domain"/>
    <property type="match status" value="1"/>
</dbReference>
<dbReference type="InterPro" id="IPR017871">
    <property type="entry name" value="ABC_transporter-like_CS"/>
</dbReference>
<keyword evidence="4" id="KW-0997">Cell inner membrane</keyword>
<keyword evidence="5 11" id="KW-0812">Transmembrane</keyword>
<dbReference type="Gene3D" id="3.40.50.300">
    <property type="entry name" value="P-loop containing nucleotide triphosphate hydrolases"/>
    <property type="match status" value="1"/>
</dbReference>
<dbReference type="SMART" id="SM00382">
    <property type="entry name" value="AAA"/>
    <property type="match status" value="1"/>
</dbReference>
<dbReference type="GO" id="GO:0016887">
    <property type="term" value="F:ATP hydrolysis activity"/>
    <property type="evidence" value="ECO:0007669"/>
    <property type="project" value="InterPro"/>
</dbReference>
<evidence type="ECO:0000313" key="14">
    <source>
        <dbReference type="EMBL" id="ATL32833.1"/>
    </source>
</evidence>
<feature type="transmembrane region" description="Helical" evidence="11">
    <location>
        <begin position="80"/>
        <end position="102"/>
    </location>
</feature>
<organism evidence="14 15">
    <name type="scientific">Streptomyces formicae</name>
    <dbReference type="NCBI Taxonomy" id="1616117"/>
    <lineage>
        <taxon>Bacteria</taxon>
        <taxon>Bacillati</taxon>
        <taxon>Actinomycetota</taxon>
        <taxon>Actinomycetes</taxon>
        <taxon>Kitasatosporales</taxon>
        <taxon>Streptomycetaceae</taxon>
        <taxon>Streptomyces</taxon>
    </lineage>
</organism>
<evidence type="ECO:0000256" key="3">
    <source>
        <dbReference type="ARBA" id="ARBA00022475"/>
    </source>
</evidence>
<gene>
    <name evidence="14" type="ORF">KY5_7815</name>
</gene>
<evidence type="ECO:0000256" key="8">
    <source>
        <dbReference type="ARBA" id="ARBA00022989"/>
    </source>
</evidence>
<dbReference type="PROSITE" id="PS50893">
    <property type="entry name" value="ABC_TRANSPORTER_2"/>
    <property type="match status" value="1"/>
</dbReference>
<evidence type="ECO:0000256" key="4">
    <source>
        <dbReference type="ARBA" id="ARBA00022519"/>
    </source>
</evidence>
<dbReference type="EMBL" id="CP022685">
    <property type="protein sequence ID" value="ATL32833.1"/>
    <property type="molecule type" value="Genomic_DNA"/>
</dbReference>
<comment type="similarity">
    <text evidence="10">Belongs to the ABC transporter superfamily. Siderophore-Fe(3+) uptake transporter (SIUT) (TC 3.A.1.21) family.</text>
</comment>
<keyword evidence="9 11" id="KW-0472">Membrane</keyword>
<evidence type="ECO:0000256" key="1">
    <source>
        <dbReference type="ARBA" id="ARBA00004429"/>
    </source>
</evidence>
<dbReference type="InterPro" id="IPR039421">
    <property type="entry name" value="Type_1_exporter"/>
</dbReference>
<dbReference type="PROSITE" id="PS50929">
    <property type="entry name" value="ABC_TM1F"/>
    <property type="match status" value="1"/>
</dbReference>
<feature type="transmembrane region" description="Helical" evidence="11">
    <location>
        <begin position="147"/>
        <end position="173"/>
    </location>
</feature>
<keyword evidence="15" id="KW-1185">Reference proteome</keyword>
<evidence type="ECO:0000256" key="11">
    <source>
        <dbReference type="SAM" id="Phobius"/>
    </source>
</evidence>
<accession>A0A291QMY8</accession>
<feature type="transmembrane region" description="Helical" evidence="11">
    <location>
        <begin position="179"/>
        <end position="199"/>
    </location>
</feature>
<evidence type="ECO:0000256" key="6">
    <source>
        <dbReference type="ARBA" id="ARBA00022741"/>
    </source>
</evidence>
<dbReference type="SUPFAM" id="SSF90123">
    <property type="entry name" value="ABC transporter transmembrane region"/>
    <property type="match status" value="1"/>
</dbReference>
<dbReference type="FunFam" id="3.40.50.300:FF:000221">
    <property type="entry name" value="Multidrug ABC transporter ATP-binding protein"/>
    <property type="match status" value="1"/>
</dbReference>
<dbReference type="InterPro" id="IPR011527">
    <property type="entry name" value="ABC1_TM_dom"/>
</dbReference>
<feature type="transmembrane region" description="Helical" evidence="11">
    <location>
        <begin position="262"/>
        <end position="282"/>
    </location>
</feature>
<dbReference type="PANTHER" id="PTHR43394:SF1">
    <property type="entry name" value="ATP-BINDING CASSETTE SUB-FAMILY B MEMBER 10, MITOCHONDRIAL"/>
    <property type="match status" value="1"/>
</dbReference>
<keyword evidence="6" id="KW-0547">Nucleotide-binding</keyword>
<sequence>MTDAAPDSARAAPASTLKTTERLPARETWRVLYRHFRPHRGAVALGALFTLIGAASGLAQPLAAKSLVERLGTDESITGILLLLTGLVLLGTAIESVGAYVLERTAESVVLAARRTLIGRLLRLRLAEVERTQPGDLMSRVTSDTTLLRAVTTQSVVSAASGGLTFIATIVMMALMDPVLLGVTLGVIVLIGGATALVMPKIAQATQRAQEAVGTISTALERAFGAFRTLKASGAERREAAAVQEAAQEAWRHGVRSAKWQSVAWSSVGLAVQVSFLAVLGIGGARVASGAISIATLVAFLLFLFYLIDPVSRLVEAASQYQVGSAAVARIVQAERLETEEVDGPEEGEPVGQARAGAASVVFEDVRFRYREDLPYVHHGVSFHVPGPGMTAFVGPSGAGKTTVFGLIERFYDASGGRVLVDGRDVQEWPLAELRATIGYVEQDAPVLAGTLRENLLFGAPGATDSDVDDVLVRARLDAVVARLPEGLDTVVGHRGSKLSGGERQRVAIARALLRKPRLLLLDEATSQLDAVNELALRDVVAEVAREVTVLVVAHRLSTVTLADRIVVMDVGGVRATGTHAELVAADPLYGELAATQFLATSAGVSAT</sequence>
<feature type="domain" description="ABC transporter" evidence="12">
    <location>
        <begin position="361"/>
        <end position="596"/>
    </location>
</feature>
<dbReference type="InterPro" id="IPR036640">
    <property type="entry name" value="ABC1_TM_sf"/>
</dbReference>
<comment type="subcellular location">
    <subcellularLocation>
        <location evidence="1">Cell inner membrane</location>
        <topology evidence="1">Multi-pass membrane protein</topology>
    </subcellularLocation>
</comment>
<feature type="domain" description="ABC transmembrane type-1" evidence="13">
    <location>
        <begin position="44"/>
        <end position="322"/>
    </location>
</feature>
<evidence type="ECO:0000256" key="2">
    <source>
        <dbReference type="ARBA" id="ARBA00022448"/>
    </source>
</evidence>
<dbReference type="InterPro" id="IPR027417">
    <property type="entry name" value="P-loop_NTPase"/>
</dbReference>
<dbReference type="KEGG" id="sfk:KY5_7815"/>
<keyword evidence="7 14" id="KW-0067">ATP-binding</keyword>
<dbReference type="PROSITE" id="PS00211">
    <property type="entry name" value="ABC_TRANSPORTER_1"/>
    <property type="match status" value="1"/>
</dbReference>
<dbReference type="InterPro" id="IPR003593">
    <property type="entry name" value="AAA+_ATPase"/>
</dbReference>
<reference evidence="14 15" key="1">
    <citation type="submission" date="2017-08" db="EMBL/GenBank/DDBJ databases">
        <title>Complete Genome Sequence of Streptomyces formicae KY5, the formicamycin producer.</title>
        <authorList>
            <person name="Holmes N.A."/>
            <person name="Devine R."/>
            <person name="Qin Z."/>
            <person name="Seipke R.F."/>
            <person name="Wilkinson B."/>
            <person name="Hutchings M.I."/>
        </authorList>
    </citation>
    <scope>NUCLEOTIDE SEQUENCE [LARGE SCALE GENOMIC DNA]</scope>
    <source>
        <strain evidence="14 15">KY5</strain>
    </source>
</reference>
<protein>
    <submittedName>
        <fullName evidence="14">ABC transporter ATP-binding protein</fullName>
    </submittedName>
</protein>
<evidence type="ECO:0000256" key="7">
    <source>
        <dbReference type="ARBA" id="ARBA00022840"/>
    </source>
</evidence>
<dbReference type="PANTHER" id="PTHR43394">
    <property type="entry name" value="ATP-DEPENDENT PERMEASE MDL1, MITOCHONDRIAL"/>
    <property type="match status" value="1"/>
</dbReference>
<feature type="transmembrane region" description="Helical" evidence="11">
    <location>
        <begin position="288"/>
        <end position="308"/>
    </location>
</feature>
<dbReference type="Pfam" id="PF00664">
    <property type="entry name" value="ABC_membrane"/>
    <property type="match status" value="1"/>
</dbReference>
<dbReference type="SUPFAM" id="SSF52540">
    <property type="entry name" value="P-loop containing nucleoside triphosphate hydrolases"/>
    <property type="match status" value="1"/>
</dbReference>
<dbReference type="Proteomes" id="UP000221011">
    <property type="component" value="Chromosome"/>
</dbReference>
<dbReference type="GO" id="GO:0005524">
    <property type="term" value="F:ATP binding"/>
    <property type="evidence" value="ECO:0007669"/>
    <property type="project" value="UniProtKB-KW"/>
</dbReference>
<evidence type="ECO:0000256" key="9">
    <source>
        <dbReference type="ARBA" id="ARBA00023136"/>
    </source>
</evidence>